<dbReference type="Proteomes" id="UP000231092">
    <property type="component" value="Unassembled WGS sequence"/>
</dbReference>
<dbReference type="AlphaFoldDB" id="A0A2M8Z5G2"/>
<dbReference type="EMBL" id="PGET01000001">
    <property type="protein sequence ID" value="PJJ28688.1"/>
    <property type="molecule type" value="Genomic_DNA"/>
</dbReference>
<proteinExistence type="predicted"/>
<comment type="caution">
    <text evidence="1">The sequence shown here is derived from an EMBL/GenBank/DDBJ whole genome shotgun (WGS) entry which is preliminary data.</text>
</comment>
<protein>
    <submittedName>
        <fullName evidence="1">Uncharacterized protein</fullName>
    </submittedName>
</protein>
<dbReference type="RefSeq" id="WP_100305161.1">
    <property type="nucleotide sequence ID" value="NZ_PGET01000001.1"/>
</dbReference>
<gene>
    <name evidence="1" type="ORF">H171_2207</name>
</gene>
<reference evidence="1 2" key="1">
    <citation type="submission" date="2017-11" db="EMBL/GenBank/DDBJ databases">
        <title>Understudied soil microbes with underappreciated capabilities: Untangling the Clostridium saccharolyticum group.</title>
        <authorList>
            <person name="Leschine S."/>
        </authorList>
    </citation>
    <scope>NUCLEOTIDE SEQUENCE [LARGE SCALE GENOMIC DNA]</scope>
    <source>
        <strain evidence="1 2">18A</strain>
    </source>
</reference>
<evidence type="ECO:0000313" key="2">
    <source>
        <dbReference type="Proteomes" id="UP000231092"/>
    </source>
</evidence>
<evidence type="ECO:0000313" key="1">
    <source>
        <dbReference type="EMBL" id="PJJ28688.1"/>
    </source>
</evidence>
<dbReference type="OrthoDB" id="9881193at2"/>
<name>A0A2M8Z5G2_9FIRM</name>
<accession>A0A2M8Z5G2</accession>
<organism evidence="1 2">
    <name type="scientific">[Clostridium] celerecrescens 18A</name>
    <dbReference type="NCBI Taxonomy" id="1286362"/>
    <lineage>
        <taxon>Bacteria</taxon>
        <taxon>Bacillati</taxon>
        <taxon>Bacillota</taxon>
        <taxon>Clostridia</taxon>
        <taxon>Lachnospirales</taxon>
        <taxon>Lachnospiraceae</taxon>
        <taxon>Lacrimispora</taxon>
    </lineage>
</organism>
<sequence length="73" mass="8292">MNKRQLKKNIKKDNFNSSMKGLPVNTIYQVSGKRDESGILDCFEVRMVPIFGLKRFYGGANVKNKGCDSISLY</sequence>